<dbReference type="AlphaFoldDB" id="A0AAV3RV22"/>
<keyword evidence="3" id="KW-1185">Reference proteome</keyword>
<proteinExistence type="predicted"/>
<dbReference type="EMBL" id="BAABME010012287">
    <property type="protein sequence ID" value="GAA0184943.1"/>
    <property type="molecule type" value="Genomic_DNA"/>
</dbReference>
<dbReference type="InterPro" id="IPR043502">
    <property type="entry name" value="DNA/RNA_pol_sf"/>
</dbReference>
<evidence type="ECO:0000259" key="1">
    <source>
        <dbReference type="Pfam" id="PF17921"/>
    </source>
</evidence>
<evidence type="ECO:0000313" key="2">
    <source>
        <dbReference type="EMBL" id="GAA0184943.1"/>
    </source>
</evidence>
<accession>A0AAV3RV22</accession>
<name>A0AAV3RV22_LITER</name>
<dbReference type="PANTHER" id="PTHR37984">
    <property type="entry name" value="PROTEIN CBG26694"/>
    <property type="match status" value="1"/>
</dbReference>
<dbReference type="Proteomes" id="UP001454036">
    <property type="component" value="Unassembled WGS sequence"/>
</dbReference>
<dbReference type="InterPro" id="IPR050951">
    <property type="entry name" value="Retrovirus_Pol_polyprotein"/>
</dbReference>
<dbReference type="PANTHER" id="PTHR37984:SF5">
    <property type="entry name" value="PROTEIN NYNRIN-LIKE"/>
    <property type="match status" value="1"/>
</dbReference>
<gene>
    <name evidence="2" type="ORF">LIER_32231</name>
</gene>
<dbReference type="InterPro" id="IPR041588">
    <property type="entry name" value="Integrase_H2C2"/>
</dbReference>
<protein>
    <recommendedName>
        <fullName evidence="1">Integrase zinc-binding domain-containing protein</fullName>
    </recommendedName>
</protein>
<comment type="caution">
    <text evidence="2">The sequence shown here is derived from an EMBL/GenBank/DDBJ whole genome shotgun (WGS) entry which is preliminary data.</text>
</comment>
<feature type="domain" description="Integrase zinc-binding" evidence="1">
    <location>
        <begin position="211"/>
        <end position="268"/>
    </location>
</feature>
<dbReference type="SUPFAM" id="SSF56672">
    <property type="entry name" value="DNA/RNA polymerases"/>
    <property type="match status" value="1"/>
</dbReference>
<organism evidence="2 3">
    <name type="scientific">Lithospermum erythrorhizon</name>
    <name type="common">Purple gromwell</name>
    <name type="synonym">Lithospermum officinale var. erythrorhizon</name>
    <dbReference type="NCBI Taxonomy" id="34254"/>
    <lineage>
        <taxon>Eukaryota</taxon>
        <taxon>Viridiplantae</taxon>
        <taxon>Streptophyta</taxon>
        <taxon>Embryophyta</taxon>
        <taxon>Tracheophyta</taxon>
        <taxon>Spermatophyta</taxon>
        <taxon>Magnoliopsida</taxon>
        <taxon>eudicotyledons</taxon>
        <taxon>Gunneridae</taxon>
        <taxon>Pentapetalae</taxon>
        <taxon>asterids</taxon>
        <taxon>lamiids</taxon>
        <taxon>Boraginales</taxon>
        <taxon>Boraginaceae</taxon>
        <taxon>Boraginoideae</taxon>
        <taxon>Lithospermeae</taxon>
        <taxon>Lithospermum</taxon>
    </lineage>
</organism>
<dbReference type="Pfam" id="PF17921">
    <property type="entry name" value="Integrase_H2C2"/>
    <property type="match status" value="1"/>
</dbReference>
<sequence>MSFDLCNVHAIFQRYIFTIFSNMIQKFIEVTMDEFSMFGESFENFLDNLNVVLKRRVETNLTLSWEKYHFMVKQGTGLAHIVSQKDIEVDRAKIDVISKLPPPNSVKGIRSFLGHSGFYRKFIKVFKNSTNDVIGGNLIPINESLPHEQLYDFHGDEPWFADFVNFLASGIALPDLRSHEKKRFLSKVRHFYLDDPYLFKHCPGHLIRWCIPEVEQEILMSHSHALSSRGHFGGKKIALNVLQAGFYWPSLFKDAIAFGARCDRCQRTCNLGKRNGMPLIEYLVVELFDVCEIDFMGHFPNSCGFEYIFVAVDYVY</sequence>
<dbReference type="Gene3D" id="1.10.340.70">
    <property type="match status" value="1"/>
</dbReference>
<reference evidence="2 3" key="1">
    <citation type="submission" date="2024-01" db="EMBL/GenBank/DDBJ databases">
        <title>The complete chloroplast genome sequence of Lithospermum erythrorhizon: insights into the phylogenetic relationship among Boraginaceae species and the maternal lineages of purple gromwells.</title>
        <authorList>
            <person name="Okada T."/>
            <person name="Watanabe K."/>
        </authorList>
    </citation>
    <scope>NUCLEOTIDE SEQUENCE [LARGE SCALE GENOMIC DNA]</scope>
</reference>
<evidence type="ECO:0000313" key="3">
    <source>
        <dbReference type="Proteomes" id="UP001454036"/>
    </source>
</evidence>
<dbReference type="InterPro" id="IPR043128">
    <property type="entry name" value="Rev_trsase/Diguanyl_cyclase"/>
</dbReference>
<dbReference type="Gene3D" id="3.30.70.270">
    <property type="match status" value="2"/>
</dbReference>